<name>A0ABT4VJB7_9HYPH</name>
<keyword evidence="3" id="KW-1185">Reference proteome</keyword>
<evidence type="ECO:0000256" key="1">
    <source>
        <dbReference type="SAM" id="Phobius"/>
    </source>
</evidence>
<keyword evidence="1" id="KW-0472">Membrane</keyword>
<evidence type="ECO:0000313" key="3">
    <source>
        <dbReference type="Proteomes" id="UP001148313"/>
    </source>
</evidence>
<keyword evidence="1" id="KW-0812">Transmembrane</keyword>
<protein>
    <submittedName>
        <fullName evidence="2">Uncharacterized protein</fullName>
    </submittedName>
</protein>
<keyword evidence="1" id="KW-1133">Transmembrane helix</keyword>
<gene>
    <name evidence="2" type="ORF">OOZ53_05280</name>
</gene>
<dbReference type="Proteomes" id="UP001148313">
    <property type="component" value="Unassembled WGS sequence"/>
</dbReference>
<accession>A0ABT4VJB7</accession>
<proteinExistence type="predicted"/>
<feature type="transmembrane region" description="Helical" evidence="1">
    <location>
        <begin position="12"/>
        <end position="44"/>
    </location>
</feature>
<organism evidence="2 3">
    <name type="scientific">Hoeflea poritis</name>
    <dbReference type="NCBI Taxonomy" id="2993659"/>
    <lineage>
        <taxon>Bacteria</taxon>
        <taxon>Pseudomonadati</taxon>
        <taxon>Pseudomonadota</taxon>
        <taxon>Alphaproteobacteria</taxon>
        <taxon>Hyphomicrobiales</taxon>
        <taxon>Rhizobiaceae</taxon>
        <taxon>Hoeflea</taxon>
    </lineage>
</organism>
<sequence length="47" mass="5054">MFDHLDKGEKIFYGTMALCGASGYIFGVNALGTGVIIGVIFAIWSLR</sequence>
<reference evidence="2" key="1">
    <citation type="submission" date="2022-11" db="EMBL/GenBank/DDBJ databases">
        <title>Hoeflea poritis sp. nov., isolated from scleractinian coral Porites lutea.</title>
        <authorList>
            <person name="Zhang G."/>
            <person name="Wei Q."/>
            <person name="Cai L."/>
        </authorList>
    </citation>
    <scope>NUCLEOTIDE SEQUENCE</scope>
    <source>
        <strain evidence="2">E7-10</strain>
    </source>
</reference>
<dbReference type="RefSeq" id="WP_271088277.1">
    <property type="nucleotide sequence ID" value="NZ_JAPJZH010000002.1"/>
</dbReference>
<evidence type="ECO:0000313" key="2">
    <source>
        <dbReference type="EMBL" id="MDA4844750.1"/>
    </source>
</evidence>
<comment type="caution">
    <text evidence="2">The sequence shown here is derived from an EMBL/GenBank/DDBJ whole genome shotgun (WGS) entry which is preliminary data.</text>
</comment>
<dbReference type="EMBL" id="JAPJZH010000002">
    <property type="protein sequence ID" value="MDA4844750.1"/>
    <property type="molecule type" value="Genomic_DNA"/>
</dbReference>